<feature type="domain" description="GAG-pre-integrase" evidence="3">
    <location>
        <begin position="302"/>
        <end position="367"/>
    </location>
</feature>
<feature type="compositionally biased region" description="Polar residues" evidence="2">
    <location>
        <begin position="136"/>
        <end position="154"/>
    </location>
</feature>
<comment type="caution">
    <text evidence="5">The sequence shown here is derived from an EMBL/GenBank/DDBJ whole genome shotgun (WGS) entry which is preliminary data.</text>
</comment>
<accession>A0ABQ4XF38</accession>
<evidence type="ECO:0000259" key="3">
    <source>
        <dbReference type="Pfam" id="PF13976"/>
    </source>
</evidence>
<keyword evidence="1" id="KW-0175">Coiled coil</keyword>
<protein>
    <submittedName>
        <fullName evidence="5">Retrovirus-related pol polyprotein from transposon TNT 1-94</fullName>
    </submittedName>
</protein>
<evidence type="ECO:0000313" key="6">
    <source>
        <dbReference type="Proteomes" id="UP001151760"/>
    </source>
</evidence>
<gene>
    <name evidence="5" type="ORF">Tco_0677996</name>
</gene>
<evidence type="ECO:0000256" key="1">
    <source>
        <dbReference type="SAM" id="Coils"/>
    </source>
</evidence>
<evidence type="ECO:0000313" key="5">
    <source>
        <dbReference type="EMBL" id="GJS63432.1"/>
    </source>
</evidence>
<evidence type="ECO:0000259" key="4">
    <source>
        <dbReference type="Pfam" id="PF22936"/>
    </source>
</evidence>
<dbReference type="PANTHER" id="PTHR35317:SF28">
    <property type="entry name" value="ZINC FINGER, CCHC-TYPE, RIBONUCLEASE H-LIKE DOMAIN, GAG-PRE-INTEGRASE DOMAIN PROTEIN-RELATED"/>
    <property type="match status" value="1"/>
</dbReference>
<proteinExistence type="predicted"/>
<dbReference type="InterPro" id="IPR025724">
    <property type="entry name" value="GAG-pre-integrase_dom"/>
</dbReference>
<keyword evidence="6" id="KW-1185">Reference proteome</keyword>
<feature type="region of interest" description="Disordered" evidence="2">
    <location>
        <begin position="1"/>
        <end position="21"/>
    </location>
</feature>
<dbReference type="Proteomes" id="UP001151760">
    <property type="component" value="Unassembled WGS sequence"/>
</dbReference>
<sequence>MGHAGKKPPINKGAETSQPVRHQTLRGELEAMRMKETEGVSDYITRVQTVVNQLKQNGETLPDTGIIEKILRSLTENFENIVCAIEDSKDLEDLTIEELAGSLKAHEQRKKKKKQESIDEALETKATIKDEKALFSQQNNHGKGTNSGGHNTNCGRGRGRENNNQESEQTGKHFNQNSCGRGRRRGRGGQGYRLEYSGASNHMSGQKDIFVEMTEVVQGHVSFRDLSKIDVKGRGKIHFFQNGKESTIEDVYYVPAMKSNILSLGQLMEKGYWVLMKNGKMLLKNKEGMIIALVKMCKNRTFKLNLSSVAGKCLKADLSDEESVWHLRFGHSHFSGLKELARKIMVHGLPNLAYDGRFCESCIFGKQTRSSFPRKATYEAKGLLEKSEALETFKNFKAMVEKTTYQHIKSLRSNRGGELYDPIEKKVTISRDVYVNEESAWDWSNNKNNEHDAREVSIPVALSDPVVVITDSDNEDEPIQQRIRSLHDLYESTTEMHLCGLKYFLGLEVRQDISRIFISQEAYAKEILKKSKMENFNPVATPMELGTKLSNVMENSKYAHLKALKRILRYVKGTELLGLFYSSSKAYMLKGYSDSDWHGCRIVAQVVMSFSGFDKPEIIRILAGKPITIVAWQVYPLHSIVSLTEPLVEWSWHYEG</sequence>
<organism evidence="5 6">
    <name type="scientific">Tanacetum coccineum</name>
    <dbReference type="NCBI Taxonomy" id="301880"/>
    <lineage>
        <taxon>Eukaryota</taxon>
        <taxon>Viridiplantae</taxon>
        <taxon>Streptophyta</taxon>
        <taxon>Embryophyta</taxon>
        <taxon>Tracheophyta</taxon>
        <taxon>Spermatophyta</taxon>
        <taxon>Magnoliopsida</taxon>
        <taxon>eudicotyledons</taxon>
        <taxon>Gunneridae</taxon>
        <taxon>Pentapetalae</taxon>
        <taxon>asterids</taxon>
        <taxon>campanulids</taxon>
        <taxon>Asterales</taxon>
        <taxon>Asteraceae</taxon>
        <taxon>Asteroideae</taxon>
        <taxon>Anthemideae</taxon>
        <taxon>Anthemidinae</taxon>
        <taxon>Tanacetum</taxon>
    </lineage>
</organism>
<dbReference type="PANTHER" id="PTHR35317">
    <property type="entry name" value="OS04G0629600 PROTEIN"/>
    <property type="match status" value="1"/>
</dbReference>
<feature type="domain" description="Retrovirus-related Pol polyprotein from transposon TNT 1-94-like beta-barrel" evidence="4">
    <location>
        <begin position="197"/>
        <end position="272"/>
    </location>
</feature>
<reference evidence="5" key="1">
    <citation type="journal article" date="2022" name="Int. J. Mol. Sci.">
        <title>Draft Genome of Tanacetum Coccineum: Genomic Comparison of Closely Related Tanacetum-Family Plants.</title>
        <authorList>
            <person name="Yamashiro T."/>
            <person name="Shiraishi A."/>
            <person name="Nakayama K."/>
            <person name="Satake H."/>
        </authorList>
    </citation>
    <scope>NUCLEOTIDE SEQUENCE</scope>
</reference>
<dbReference type="Pfam" id="PF13976">
    <property type="entry name" value="gag_pre-integrs"/>
    <property type="match status" value="1"/>
</dbReference>
<feature type="region of interest" description="Disordered" evidence="2">
    <location>
        <begin position="136"/>
        <end position="198"/>
    </location>
</feature>
<evidence type="ECO:0000256" key="2">
    <source>
        <dbReference type="SAM" id="MobiDB-lite"/>
    </source>
</evidence>
<dbReference type="EMBL" id="BQNB010009431">
    <property type="protein sequence ID" value="GJS63432.1"/>
    <property type="molecule type" value="Genomic_DNA"/>
</dbReference>
<reference evidence="5" key="2">
    <citation type="submission" date="2022-01" db="EMBL/GenBank/DDBJ databases">
        <authorList>
            <person name="Yamashiro T."/>
            <person name="Shiraishi A."/>
            <person name="Satake H."/>
            <person name="Nakayama K."/>
        </authorList>
    </citation>
    <scope>NUCLEOTIDE SEQUENCE</scope>
</reference>
<name>A0ABQ4XF38_9ASTR</name>
<dbReference type="Pfam" id="PF14223">
    <property type="entry name" value="Retrotran_gag_2"/>
    <property type="match status" value="1"/>
</dbReference>
<dbReference type="Pfam" id="PF22936">
    <property type="entry name" value="Pol_BBD"/>
    <property type="match status" value="1"/>
</dbReference>
<dbReference type="InterPro" id="IPR054722">
    <property type="entry name" value="PolX-like_BBD"/>
</dbReference>
<feature type="coiled-coil region" evidence="1">
    <location>
        <begin position="96"/>
        <end position="131"/>
    </location>
</feature>